<evidence type="ECO:0000256" key="1">
    <source>
        <dbReference type="SAM" id="SignalP"/>
    </source>
</evidence>
<dbReference type="SMART" id="SM00217">
    <property type="entry name" value="WAP"/>
    <property type="match status" value="2"/>
</dbReference>
<sequence>MIYLATLFLLLHAGHVSGDPFVKAGVCPLPVQPPLPNGISRCNYDEDCDDIKKCCPTFIGRRCLLPDPLRVICPDSSIADLTCEERSDCLNADVCINGVCCPELPPITIPPTTPLPPLPKPGFCPPLTVPAGWEAKDKDLCAVDIDCPSARKCCLTLLGNRCLLPIA</sequence>
<dbReference type="GO" id="GO:0030414">
    <property type="term" value="F:peptidase inhibitor activity"/>
    <property type="evidence" value="ECO:0007669"/>
    <property type="project" value="InterPro"/>
</dbReference>
<dbReference type="GO" id="GO:0005576">
    <property type="term" value="C:extracellular region"/>
    <property type="evidence" value="ECO:0007669"/>
    <property type="project" value="InterPro"/>
</dbReference>
<keyword evidence="1" id="KW-0732">Signal</keyword>
<feature type="signal peptide" evidence="1">
    <location>
        <begin position="1"/>
        <end position="18"/>
    </location>
</feature>
<dbReference type="PROSITE" id="PS51390">
    <property type="entry name" value="WAP"/>
    <property type="match status" value="2"/>
</dbReference>
<feature type="domain" description="WAP" evidence="2">
    <location>
        <begin position="117"/>
        <end position="166"/>
    </location>
</feature>
<dbReference type="InterPro" id="IPR036645">
    <property type="entry name" value="Elafin-like_sf"/>
</dbReference>
<evidence type="ECO:0000259" key="2">
    <source>
        <dbReference type="PROSITE" id="PS51390"/>
    </source>
</evidence>
<evidence type="ECO:0000313" key="4">
    <source>
        <dbReference type="WBParaSite" id="TMUE_2000007082.1"/>
    </source>
</evidence>
<dbReference type="AlphaFoldDB" id="A0A5S6QJM8"/>
<dbReference type="STRING" id="70415.A0A5S6QJM8"/>
<accession>A0A5S6QJM8</accession>
<proteinExistence type="predicted"/>
<evidence type="ECO:0000313" key="3">
    <source>
        <dbReference type="Proteomes" id="UP000046395"/>
    </source>
</evidence>
<feature type="chain" id="PRO_5024432911" evidence="1">
    <location>
        <begin position="19"/>
        <end position="167"/>
    </location>
</feature>
<organism evidence="3 4">
    <name type="scientific">Trichuris muris</name>
    <name type="common">Mouse whipworm</name>
    <dbReference type="NCBI Taxonomy" id="70415"/>
    <lineage>
        <taxon>Eukaryota</taxon>
        <taxon>Metazoa</taxon>
        <taxon>Ecdysozoa</taxon>
        <taxon>Nematoda</taxon>
        <taxon>Enoplea</taxon>
        <taxon>Dorylaimia</taxon>
        <taxon>Trichinellida</taxon>
        <taxon>Trichuridae</taxon>
        <taxon>Trichuris</taxon>
    </lineage>
</organism>
<reference evidence="4" key="1">
    <citation type="submission" date="2019-12" db="UniProtKB">
        <authorList>
            <consortium name="WormBaseParasite"/>
        </authorList>
    </citation>
    <scope>IDENTIFICATION</scope>
</reference>
<dbReference type="Proteomes" id="UP000046395">
    <property type="component" value="Unassembled WGS sequence"/>
</dbReference>
<dbReference type="Gene3D" id="4.10.75.10">
    <property type="entry name" value="Elafin-like"/>
    <property type="match status" value="2"/>
</dbReference>
<dbReference type="SUPFAM" id="SSF57256">
    <property type="entry name" value="Elafin-like"/>
    <property type="match status" value="2"/>
</dbReference>
<dbReference type="Pfam" id="PF00095">
    <property type="entry name" value="WAP"/>
    <property type="match status" value="2"/>
</dbReference>
<dbReference type="InterPro" id="IPR008197">
    <property type="entry name" value="WAP_dom"/>
</dbReference>
<dbReference type="WBParaSite" id="TMUE_2000007082.1">
    <property type="protein sequence ID" value="TMUE_2000007082.1"/>
    <property type="gene ID" value="WBGene00288219"/>
</dbReference>
<keyword evidence="3" id="KW-1185">Reference proteome</keyword>
<protein>
    <submittedName>
        <fullName evidence="4">WAP domain-containing protein</fullName>
    </submittedName>
</protein>
<feature type="domain" description="WAP" evidence="2">
    <location>
        <begin position="20"/>
        <end position="67"/>
    </location>
</feature>
<name>A0A5S6QJM8_TRIMR</name>